<keyword evidence="2" id="KW-1185">Reference proteome</keyword>
<gene>
    <name evidence="1" type="ORF">EVAR_396_1</name>
</gene>
<accession>A0A4C1SCW4</accession>
<evidence type="ECO:0000313" key="1">
    <source>
        <dbReference type="EMBL" id="GBO99037.1"/>
    </source>
</evidence>
<dbReference type="EMBL" id="BGZK01000002">
    <property type="protein sequence ID" value="GBO99037.1"/>
    <property type="molecule type" value="Genomic_DNA"/>
</dbReference>
<comment type="caution">
    <text evidence="1">The sequence shown here is derived from an EMBL/GenBank/DDBJ whole genome shotgun (WGS) entry which is preliminary data.</text>
</comment>
<protein>
    <submittedName>
        <fullName evidence="1">Uncharacterized protein</fullName>
    </submittedName>
</protein>
<sequence>MNRTEGDSIKIRLEFSPRGSVVARLLLPDLIQNLTTRLEDTDRISKIGSASIFDKLSCISESEFRWPNPPRSSDNLSLSDPPLFISPLLPPSDRYLIRNKIVANIYSYPKRMKPPAARRPPPADVLQPPQARALKYIKLSLRASP</sequence>
<reference evidence="1 2" key="1">
    <citation type="journal article" date="2019" name="Commun. Biol.">
        <title>The bagworm genome reveals a unique fibroin gene that provides high tensile strength.</title>
        <authorList>
            <person name="Kono N."/>
            <person name="Nakamura H."/>
            <person name="Ohtoshi R."/>
            <person name="Tomita M."/>
            <person name="Numata K."/>
            <person name="Arakawa K."/>
        </authorList>
    </citation>
    <scope>NUCLEOTIDE SEQUENCE [LARGE SCALE GENOMIC DNA]</scope>
</reference>
<proteinExistence type="predicted"/>
<dbReference type="AlphaFoldDB" id="A0A4C1SCW4"/>
<organism evidence="1 2">
    <name type="scientific">Eumeta variegata</name>
    <name type="common">Bagworm moth</name>
    <name type="synonym">Eumeta japonica</name>
    <dbReference type="NCBI Taxonomy" id="151549"/>
    <lineage>
        <taxon>Eukaryota</taxon>
        <taxon>Metazoa</taxon>
        <taxon>Ecdysozoa</taxon>
        <taxon>Arthropoda</taxon>
        <taxon>Hexapoda</taxon>
        <taxon>Insecta</taxon>
        <taxon>Pterygota</taxon>
        <taxon>Neoptera</taxon>
        <taxon>Endopterygota</taxon>
        <taxon>Lepidoptera</taxon>
        <taxon>Glossata</taxon>
        <taxon>Ditrysia</taxon>
        <taxon>Tineoidea</taxon>
        <taxon>Psychidae</taxon>
        <taxon>Oiketicinae</taxon>
        <taxon>Eumeta</taxon>
    </lineage>
</organism>
<dbReference type="Proteomes" id="UP000299102">
    <property type="component" value="Unassembled WGS sequence"/>
</dbReference>
<name>A0A4C1SCW4_EUMVA</name>
<evidence type="ECO:0000313" key="2">
    <source>
        <dbReference type="Proteomes" id="UP000299102"/>
    </source>
</evidence>